<evidence type="ECO:0000256" key="2">
    <source>
        <dbReference type="ARBA" id="ARBA00004651"/>
    </source>
</evidence>
<evidence type="ECO:0000256" key="3">
    <source>
        <dbReference type="ARBA" id="ARBA00006236"/>
    </source>
</evidence>
<evidence type="ECO:0000256" key="5">
    <source>
        <dbReference type="ARBA" id="ARBA00022448"/>
    </source>
</evidence>
<feature type="transmembrane region" description="Helical" evidence="10">
    <location>
        <begin position="134"/>
        <end position="155"/>
    </location>
</feature>
<evidence type="ECO:0000259" key="12">
    <source>
        <dbReference type="PROSITE" id="PS50850"/>
    </source>
</evidence>
<dbReference type="PANTHER" id="PTHR23502:SF132">
    <property type="entry name" value="POLYAMINE TRANSPORTER 2-RELATED"/>
    <property type="match status" value="1"/>
</dbReference>
<feature type="transmembrane region" description="Helical" evidence="10">
    <location>
        <begin position="366"/>
        <end position="387"/>
    </location>
</feature>
<dbReference type="Pfam" id="PF07690">
    <property type="entry name" value="MFS_1"/>
    <property type="match status" value="1"/>
</dbReference>
<accession>A0A480APJ6</accession>
<evidence type="ECO:0000256" key="1">
    <source>
        <dbReference type="ARBA" id="ARBA00003279"/>
    </source>
</evidence>
<feature type="transmembrane region" description="Helical" evidence="10">
    <location>
        <begin position="244"/>
        <end position="263"/>
    </location>
</feature>
<feature type="transmembrane region" description="Helical" evidence="10">
    <location>
        <begin position="46"/>
        <end position="64"/>
    </location>
</feature>
<comment type="function">
    <text evidence="1">Resistance to tetracycline by an active tetracycline efflux. This is an energy-dependent process that decreases the accumulation of the antibiotic in whole cells. This protein functions as a metal-tetracycline/H(+) antiporter.</text>
</comment>
<dbReference type="InterPro" id="IPR036259">
    <property type="entry name" value="MFS_trans_sf"/>
</dbReference>
<evidence type="ECO:0000313" key="14">
    <source>
        <dbReference type="Proteomes" id="UP000301751"/>
    </source>
</evidence>
<dbReference type="Gene3D" id="1.20.1720.10">
    <property type="entry name" value="Multidrug resistance protein D"/>
    <property type="match status" value="1"/>
</dbReference>
<feature type="transmembrane region" description="Helical" evidence="10">
    <location>
        <begin position="301"/>
        <end position="319"/>
    </location>
</feature>
<dbReference type="SUPFAM" id="SSF103473">
    <property type="entry name" value="MFS general substrate transporter"/>
    <property type="match status" value="1"/>
</dbReference>
<evidence type="ECO:0000256" key="7">
    <source>
        <dbReference type="ARBA" id="ARBA00022692"/>
    </source>
</evidence>
<evidence type="ECO:0000256" key="10">
    <source>
        <dbReference type="RuleBase" id="RU365088"/>
    </source>
</evidence>
<organism evidence="13 14">
    <name type="scientific">Pseudaquabacterium pictum</name>
    <dbReference type="NCBI Taxonomy" id="2315236"/>
    <lineage>
        <taxon>Bacteria</taxon>
        <taxon>Pseudomonadati</taxon>
        <taxon>Pseudomonadota</taxon>
        <taxon>Betaproteobacteria</taxon>
        <taxon>Burkholderiales</taxon>
        <taxon>Sphaerotilaceae</taxon>
        <taxon>Pseudaquabacterium</taxon>
    </lineage>
</organism>
<keyword evidence="6" id="KW-1003">Cell membrane</keyword>
<dbReference type="InterPro" id="IPR005829">
    <property type="entry name" value="Sugar_transporter_CS"/>
</dbReference>
<keyword evidence="7 10" id="KW-0812">Transmembrane</keyword>
<dbReference type="NCBIfam" id="TIGR00710">
    <property type="entry name" value="efflux_Bcr_CflA"/>
    <property type="match status" value="1"/>
</dbReference>
<comment type="caution">
    <text evidence="10">Lacks conserved residue(s) required for the propagation of feature annotation.</text>
</comment>
<feature type="domain" description="Major facilitator superfamily (MFS) profile" evidence="12">
    <location>
        <begin position="10"/>
        <end position="391"/>
    </location>
</feature>
<dbReference type="GO" id="GO:1990961">
    <property type="term" value="P:xenobiotic detoxification by transmembrane export across the plasma membrane"/>
    <property type="evidence" value="ECO:0007669"/>
    <property type="project" value="InterPro"/>
</dbReference>
<dbReference type="InterPro" id="IPR011701">
    <property type="entry name" value="MFS"/>
</dbReference>
<feature type="transmembrane region" description="Helical" evidence="10">
    <location>
        <begin position="105"/>
        <end position="122"/>
    </location>
</feature>
<comment type="subcellular location">
    <subcellularLocation>
        <location evidence="10">Cell inner membrane</location>
        <topology evidence="10">Multi-pass membrane protein</topology>
    </subcellularLocation>
    <subcellularLocation>
        <location evidence="2">Cell membrane</location>
        <topology evidence="2">Multi-pass membrane protein</topology>
    </subcellularLocation>
</comment>
<keyword evidence="9 10" id="KW-0472">Membrane</keyword>
<name>A0A480APJ6_9BURK</name>
<dbReference type="InterPro" id="IPR001958">
    <property type="entry name" value="Tet-R_TetA/multi-R_MdtG-like"/>
</dbReference>
<dbReference type="PROSITE" id="PS00216">
    <property type="entry name" value="SUGAR_TRANSPORT_1"/>
    <property type="match status" value="1"/>
</dbReference>
<sequence>MLRLTRSPPRLITLTLLTALSALTLNMVLPSLPSMARDLAARESVTALAVSGYMLASALFQLGLGPVSDHFGRRPVMLGALLLFIGASLGCMLAPNVAVLLACRVLQAVIVAGVVVSSAAIRDQHSAVESATKLSLIASAMAVAPMLGPMLGGVLDVSLGWRAVFALYALLGGALLLLAWADMGETRAPGLPAPRLADWAALLRSSRYWAYVLCTAFSVGAFYVFVTGVPYVGKAAWGLSPAEVGLGVGSITGGFLVGAAISARQARRLGVGVPLVAGRVVAVLGMALGLGVFAAGAAHPLALFGFTLFIGLGNGLTLPSANAGTLSVRPALAGTAAGLGGALVMAWGAVLSTFTALVVEVSPTPVALLTLLTGCVLLSLAAALVALRLERAAAHGAAPRPAEEETAGGLHGASRDA</sequence>
<dbReference type="InterPro" id="IPR004812">
    <property type="entry name" value="Efflux_drug-R_Bcr/CmlA"/>
</dbReference>
<feature type="region of interest" description="Disordered" evidence="11">
    <location>
        <begin position="397"/>
        <end position="417"/>
    </location>
</feature>
<feature type="transmembrane region" description="Helical" evidence="10">
    <location>
        <begin position="161"/>
        <end position="181"/>
    </location>
</feature>
<dbReference type="GO" id="GO:0005886">
    <property type="term" value="C:plasma membrane"/>
    <property type="evidence" value="ECO:0007669"/>
    <property type="project" value="UniProtKB-SubCell"/>
</dbReference>
<evidence type="ECO:0000256" key="6">
    <source>
        <dbReference type="ARBA" id="ARBA00022475"/>
    </source>
</evidence>
<reference evidence="14" key="1">
    <citation type="submission" date="2019-03" db="EMBL/GenBank/DDBJ databases">
        <title>Aquabacterium pictum sp.nov., the first bacteriochlorophyll a-containing freshwater bacterium in the genus Aquabacterium of the class Betaproteobacteria.</title>
        <authorList>
            <person name="Hirose S."/>
            <person name="Tank M."/>
            <person name="Hara E."/>
            <person name="Tamaki H."/>
            <person name="Takaichi S."/>
            <person name="Haruta S."/>
            <person name="Hanada S."/>
        </authorList>
    </citation>
    <scope>NUCLEOTIDE SEQUENCE [LARGE SCALE GENOMIC DNA]</scope>
    <source>
        <strain evidence="14">W35</strain>
    </source>
</reference>
<comment type="similarity">
    <text evidence="3 10">Belongs to the major facilitator superfamily. Bcr/CmlA family.</text>
</comment>
<gene>
    <name evidence="13" type="ORF">AQPW35_17610</name>
</gene>
<evidence type="ECO:0000256" key="8">
    <source>
        <dbReference type="ARBA" id="ARBA00022989"/>
    </source>
</evidence>
<evidence type="ECO:0000313" key="13">
    <source>
        <dbReference type="EMBL" id="GCL62680.1"/>
    </source>
</evidence>
<evidence type="ECO:0000256" key="9">
    <source>
        <dbReference type="ARBA" id="ARBA00023136"/>
    </source>
</evidence>
<keyword evidence="14" id="KW-1185">Reference proteome</keyword>
<dbReference type="EMBL" id="BJCL01000003">
    <property type="protein sequence ID" value="GCL62680.1"/>
    <property type="molecule type" value="Genomic_DNA"/>
</dbReference>
<dbReference type="Proteomes" id="UP000301751">
    <property type="component" value="Unassembled WGS sequence"/>
</dbReference>
<dbReference type="PRINTS" id="PR01035">
    <property type="entry name" value="TCRTETA"/>
</dbReference>
<dbReference type="PANTHER" id="PTHR23502">
    <property type="entry name" value="MAJOR FACILITATOR SUPERFAMILY"/>
    <property type="match status" value="1"/>
</dbReference>
<comment type="similarity">
    <text evidence="4">Belongs to the major facilitator superfamily. TCR/Tet family.</text>
</comment>
<proteinExistence type="inferred from homology"/>
<evidence type="ECO:0000256" key="11">
    <source>
        <dbReference type="SAM" id="MobiDB-lite"/>
    </source>
</evidence>
<feature type="transmembrane region" description="Helical" evidence="10">
    <location>
        <begin position="76"/>
        <end position="99"/>
    </location>
</feature>
<keyword evidence="10" id="KW-0997">Cell inner membrane</keyword>
<feature type="transmembrane region" description="Helical" evidence="10">
    <location>
        <begin position="275"/>
        <end position="295"/>
    </location>
</feature>
<feature type="transmembrane region" description="Helical" evidence="10">
    <location>
        <begin position="208"/>
        <end position="232"/>
    </location>
</feature>
<dbReference type="AlphaFoldDB" id="A0A480APJ6"/>
<protein>
    <recommendedName>
        <fullName evidence="10">Bcr/CflA family efflux transporter</fullName>
    </recommendedName>
</protein>
<feature type="transmembrane region" description="Helical" evidence="10">
    <location>
        <begin position="331"/>
        <end position="354"/>
    </location>
</feature>
<keyword evidence="8 10" id="KW-1133">Transmembrane helix</keyword>
<dbReference type="InterPro" id="IPR020846">
    <property type="entry name" value="MFS_dom"/>
</dbReference>
<keyword evidence="5 10" id="KW-0813">Transport</keyword>
<dbReference type="PROSITE" id="PS50850">
    <property type="entry name" value="MFS"/>
    <property type="match status" value="1"/>
</dbReference>
<evidence type="ECO:0000256" key="4">
    <source>
        <dbReference type="ARBA" id="ARBA00007520"/>
    </source>
</evidence>
<dbReference type="GO" id="GO:0042910">
    <property type="term" value="F:xenobiotic transmembrane transporter activity"/>
    <property type="evidence" value="ECO:0007669"/>
    <property type="project" value="InterPro"/>
</dbReference>
<comment type="caution">
    <text evidence="13">The sequence shown here is derived from an EMBL/GenBank/DDBJ whole genome shotgun (WGS) entry which is preliminary data.</text>
</comment>